<feature type="region of interest" description="Disordered" evidence="1">
    <location>
        <begin position="21"/>
        <end position="76"/>
    </location>
</feature>
<name>A0A914Q558_9BILA</name>
<dbReference type="Proteomes" id="UP000887578">
    <property type="component" value="Unplaced"/>
</dbReference>
<keyword evidence="2" id="KW-0732">Signal</keyword>
<accession>A0A914Q558</accession>
<evidence type="ECO:0000313" key="4">
    <source>
        <dbReference type="WBParaSite" id="PDA_v2.g26516.t1"/>
    </source>
</evidence>
<evidence type="ECO:0000313" key="3">
    <source>
        <dbReference type="Proteomes" id="UP000887578"/>
    </source>
</evidence>
<organism evidence="3 4">
    <name type="scientific">Panagrolaimus davidi</name>
    <dbReference type="NCBI Taxonomy" id="227884"/>
    <lineage>
        <taxon>Eukaryota</taxon>
        <taxon>Metazoa</taxon>
        <taxon>Ecdysozoa</taxon>
        <taxon>Nematoda</taxon>
        <taxon>Chromadorea</taxon>
        <taxon>Rhabditida</taxon>
        <taxon>Tylenchina</taxon>
        <taxon>Panagrolaimomorpha</taxon>
        <taxon>Panagrolaimoidea</taxon>
        <taxon>Panagrolaimidae</taxon>
        <taxon>Panagrolaimus</taxon>
    </lineage>
</organism>
<evidence type="ECO:0000256" key="1">
    <source>
        <dbReference type="SAM" id="MobiDB-lite"/>
    </source>
</evidence>
<evidence type="ECO:0000256" key="2">
    <source>
        <dbReference type="SAM" id="SignalP"/>
    </source>
</evidence>
<feature type="chain" id="PRO_5038275904" evidence="2">
    <location>
        <begin position="21"/>
        <end position="76"/>
    </location>
</feature>
<protein>
    <submittedName>
        <fullName evidence="4 5">Uncharacterized protein</fullName>
    </submittedName>
</protein>
<feature type="compositionally biased region" description="Basic and acidic residues" evidence="1">
    <location>
        <begin position="50"/>
        <end position="65"/>
    </location>
</feature>
<sequence length="76" mass="8075">MESKLFIALLVAALLAFSAAHDDDSNGSDSGSESLGSWGDSFEEQDDDCDRLVDGSDENDGKCDLTDGLEEVPDKC</sequence>
<dbReference type="AlphaFoldDB" id="A0A914Q558"/>
<dbReference type="WBParaSite" id="PDA_v2.g26516.t1">
    <property type="protein sequence ID" value="PDA_v2.g26516.t1"/>
    <property type="gene ID" value="PDA_v2.g26516"/>
</dbReference>
<feature type="compositionally biased region" description="Acidic residues" evidence="1">
    <location>
        <begin position="67"/>
        <end position="76"/>
    </location>
</feature>
<proteinExistence type="predicted"/>
<feature type="compositionally biased region" description="Low complexity" evidence="1">
    <location>
        <begin position="27"/>
        <end position="40"/>
    </location>
</feature>
<reference evidence="4 5" key="1">
    <citation type="submission" date="2022-11" db="UniProtKB">
        <authorList>
            <consortium name="WormBaseParasite"/>
        </authorList>
    </citation>
    <scope>IDENTIFICATION</scope>
</reference>
<dbReference type="WBParaSite" id="PDA_v2.g26517.t1">
    <property type="protein sequence ID" value="PDA_v2.g26517.t1"/>
    <property type="gene ID" value="PDA_v2.g26517"/>
</dbReference>
<evidence type="ECO:0000313" key="5">
    <source>
        <dbReference type="WBParaSite" id="PDA_v2.g26517.t1"/>
    </source>
</evidence>
<keyword evidence="3" id="KW-1185">Reference proteome</keyword>
<feature type="signal peptide" evidence="2">
    <location>
        <begin position="1"/>
        <end position="20"/>
    </location>
</feature>